<dbReference type="SUPFAM" id="SSF48403">
    <property type="entry name" value="Ankyrin repeat"/>
    <property type="match status" value="1"/>
</dbReference>
<dbReference type="InterPro" id="IPR048333">
    <property type="entry name" value="HA2_WH"/>
</dbReference>
<dbReference type="SUPFAM" id="SSF52540">
    <property type="entry name" value="P-loop containing nucleoside triphosphate hydrolases"/>
    <property type="match status" value="1"/>
</dbReference>
<gene>
    <name evidence="6" type="ORF">NQ317_007324</name>
</gene>
<protein>
    <recommendedName>
        <fullName evidence="5">Helicase C-terminal domain-containing protein</fullName>
    </recommendedName>
</protein>
<dbReference type="InterPro" id="IPR007502">
    <property type="entry name" value="Helicase-assoc_dom"/>
</dbReference>
<dbReference type="Pfam" id="PF00271">
    <property type="entry name" value="Helicase_C"/>
    <property type="match status" value="1"/>
</dbReference>
<keyword evidence="2" id="KW-0067">ATP-binding</keyword>
<evidence type="ECO:0000256" key="3">
    <source>
        <dbReference type="PROSITE-ProRule" id="PRU00023"/>
    </source>
</evidence>
<sequence>MSATVNTSKFVEYFGKGEILSIPGRLYPIDTIFLAEVLYLTKYKSPKMRAAQSKQVVKEVSVAEIVAQSVLKEDNPEMDEALDEYLNFSENYDYRIHYEEATAQLGMYFLSEGVSVDYQHSSTGRTALMIAAHLGDKEFISRLCNMGANMNLCCNMGQTAIDYAKHDSETLRLLEYISEAENLLHLFDKTTPDDMIDYDLMVRLITFIHSSEQEGSILVFLPGYDDIMISMNIRDQHEVFKRLHGVRKIILSTNIAETSITIDDVVFVIDTGKAKEKMLRFDLKDIYSICYNKVSSLQTHWISRACAKQRSGRAGRTKPGMCFRLYSEQRYENMDEERVPEILRVSLEELCLHTKVIAPEGMNIHGFLTMAPDAPSANSVNSAIENLQFLGALDKEEDLTTLGEYLAQLTIEPHLGKMLIYSVIFRCLEPILTLTAAMTHKDPFQLPPQANLKTKAAEKRKELLEGVMSDHLLYLMVFKKWQEEAHNGRLNDFCHRYFISHPTMNLILETRSQLLGQLRAAGFINQSIPMEVYNKNANCWPLVKAIICTGLYPNLAYPLHQNIATRLKRARKKVNIQNSSACSNKHISTWLIYDEKIKHRNNLLIRGVSAVTTLSVGLMCGIDSIQPTPNSIIIDDWIEFEFPDESVLCLRNAISDLLKRVLACPSYIYIDFDNLLLETIHKVLEVEEVFADLKLPPNIGDKPKFFFPQNDLTNRRVRSHVNPIRGGFLQAANMVRQNKQRPSRNQHPAYRQRLPALSCQ</sequence>
<dbReference type="SMART" id="SM00490">
    <property type="entry name" value="HELICc"/>
    <property type="match status" value="1"/>
</dbReference>
<feature type="repeat" description="ANK" evidence="3">
    <location>
        <begin position="123"/>
        <end position="155"/>
    </location>
</feature>
<organism evidence="6 7">
    <name type="scientific">Molorchus minor</name>
    <dbReference type="NCBI Taxonomy" id="1323400"/>
    <lineage>
        <taxon>Eukaryota</taxon>
        <taxon>Metazoa</taxon>
        <taxon>Ecdysozoa</taxon>
        <taxon>Arthropoda</taxon>
        <taxon>Hexapoda</taxon>
        <taxon>Insecta</taxon>
        <taxon>Pterygota</taxon>
        <taxon>Neoptera</taxon>
        <taxon>Endopterygota</taxon>
        <taxon>Coleoptera</taxon>
        <taxon>Polyphaga</taxon>
        <taxon>Cucujiformia</taxon>
        <taxon>Chrysomeloidea</taxon>
        <taxon>Cerambycidae</taxon>
        <taxon>Lamiinae</taxon>
        <taxon>Monochamini</taxon>
        <taxon>Molorchus</taxon>
    </lineage>
</organism>
<dbReference type="PROSITE" id="PS50088">
    <property type="entry name" value="ANK_REPEAT"/>
    <property type="match status" value="1"/>
</dbReference>
<evidence type="ECO:0000256" key="4">
    <source>
        <dbReference type="SAM" id="MobiDB-lite"/>
    </source>
</evidence>
<dbReference type="Gene3D" id="1.20.120.1080">
    <property type="match status" value="1"/>
</dbReference>
<comment type="caution">
    <text evidence="6">The sequence shown here is derived from an EMBL/GenBank/DDBJ whole genome shotgun (WGS) entry which is preliminary data.</text>
</comment>
<dbReference type="PROSITE" id="PS51194">
    <property type="entry name" value="HELICASE_CTER"/>
    <property type="match status" value="1"/>
</dbReference>
<dbReference type="PANTHER" id="PTHR18934:SF213">
    <property type="entry name" value="3'-5' RNA HELICASE YTHDC2"/>
    <property type="match status" value="1"/>
</dbReference>
<dbReference type="Pfam" id="PF04408">
    <property type="entry name" value="WHD_HA2"/>
    <property type="match status" value="1"/>
</dbReference>
<dbReference type="InterPro" id="IPR002110">
    <property type="entry name" value="Ankyrin_rpt"/>
</dbReference>
<dbReference type="Gene3D" id="1.25.40.20">
    <property type="entry name" value="Ankyrin repeat-containing domain"/>
    <property type="match status" value="1"/>
</dbReference>
<accession>A0ABQ9IWN9</accession>
<name>A0ABQ9IWN9_9CUCU</name>
<dbReference type="SMART" id="SM00847">
    <property type="entry name" value="HA2"/>
    <property type="match status" value="1"/>
</dbReference>
<evidence type="ECO:0000313" key="6">
    <source>
        <dbReference type="EMBL" id="KAJ8967966.1"/>
    </source>
</evidence>
<feature type="domain" description="Helicase C-terminal" evidence="5">
    <location>
        <begin position="172"/>
        <end position="358"/>
    </location>
</feature>
<proteinExistence type="predicted"/>
<dbReference type="Pfam" id="PF07717">
    <property type="entry name" value="OB_NTP_bind"/>
    <property type="match status" value="1"/>
</dbReference>
<evidence type="ECO:0000313" key="7">
    <source>
        <dbReference type="Proteomes" id="UP001162164"/>
    </source>
</evidence>
<dbReference type="PROSITE" id="PS50297">
    <property type="entry name" value="ANK_REP_REGION"/>
    <property type="match status" value="1"/>
</dbReference>
<evidence type="ECO:0000256" key="1">
    <source>
        <dbReference type="ARBA" id="ARBA00022741"/>
    </source>
</evidence>
<dbReference type="InterPro" id="IPR011709">
    <property type="entry name" value="DEAD-box_helicase_OB_fold"/>
</dbReference>
<evidence type="ECO:0000256" key="2">
    <source>
        <dbReference type="ARBA" id="ARBA00022840"/>
    </source>
</evidence>
<dbReference type="InterPro" id="IPR036770">
    <property type="entry name" value="Ankyrin_rpt-contain_sf"/>
</dbReference>
<keyword evidence="7" id="KW-1185">Reference proteome</keyword>
<keyword evidence="1" id="KW-0547">Nucleotide-binding</keyword>
<dbReference type="InterPro" id="IPR001650">
    <property type="entry name" value="Helicase_C-like"/>
</dbReference>
<dbReference type="Gene3D" id="3.40.50.300">
    <property type="entry name" value="P-loop containing nucleotide triphosphate hydrolases"/>
    <property type="match status" value="1"/>
</dbReference>
<dbReference type="CDD" id="cd18791">
    <property type="entry name" value="SF2_C_RHA"/>
    <property type="match status" value="1"/>
</dbReference>
<evidence type="ECO:0000259" key="5">
    <source>
        <dbReference type="PROSITE" id="PS51194"/>
    </source>
</evidence>
<dbReference type="Pfam" id="PF12796">
    <property type="entry name" value="Ank_2"/>
    <property type="match status" value="1"/>
</dbReference>
<dbReference type="Proteomes" id="UP001162164">
    <property type="component" value="Unassembled WGS sequence"/>
</dbReference>
<feature type="region of interest" description="Disordered" evidence="4">
    <location>
        <begin position="737"/>
        <end position="760"/>
    </location>
</feature>
<dbReference type="EMBL" id="JAPWTJ010002093">
    <property type="protein sequence ID" value="KAJ8967966.1"/>
    <property type="molecule type" value="Genomic_DNA"/>
</dbReference>
<dbReference type="InterPro" id="IPR027417">
    <property type="entry name" value="P-loop_NTPase"/>
</dbReference>
<keyword evidence="3" id="KW-0040">ANK repeat</keyword>
<dbReference type="PANTHER" id="PTHR18934">
    <property type="entry name" value="ATP-DEPENDENT RNA HELICASE"/>
    <property type="match status" value="1"/>
</dbReference>
<reference evidence="6" key="1">
    <citation type="journal article" date="2023" name="Insect Mol. Biol.">
        <title>Genome sequencing provides insights into the evolution of gene families encoding plant cell wall-degrading enzymes in longhorned beetles.</title>
        <authorList>
            <person name="Shin N.R."/>
            <person name="Okamura Y."/>
            <person name="Kirsch R."/>
            <person name="Pauchet Y."/>
        </authorList>
    </citation>
    <scope>NUCLEOTIDE SEQUENCE</scope>
    <source>
        <strain evidence="6">MMC_N1</strain>
    </source>
</reference>
<dbReference type="Pfam" id="PF21010">
    <property type="entry name" value="HA2_C"/>
    <property type="match status" value="1"/>
</dbReference>